<sequence length="195" mass="21150">MTQWHLFLAFFRVGIFGYGGGPASIPLVQKEVVDKYKWMDQEEFASVLALGNSLPGPIATKMAGYIGYRVSGLIGMINAVLATILPTIVFMIVLLTFLASMSNRPWVQGMTSAVVPVVGVMLAVLTYDFLKKAKGGLGWIMTVALAVSSLLLMEWAGLHPGLLIAGLLLYALFGPIKQEQKEQNPDLAIYEKGQS</sequence>
<dbReference type="AlphaFoldDB" id="A0A1G9RGE0"/>
<feature type="transmembrane region" description="Helical" evidence="7">
    <location>
        <begin position="70"/>
        <end position="98"/>
    </location>
</feature>
<dbReference type="Proteomes" id="UP000182347">
    <property type="component" value="Unassembled WGS sequence"/>
</dbReference>
<feature type="transmembrane region" description="Helical" evidence="7">
    <location>
        <begin position="110"/>
        <end position="130"/>
    </location>
</feature>
<organism evidence="8 9">
    <name type="scientific">Sediminibacillus halophilus</name>
    <dbReference type="NCBI Taxonomy" id="482461"/>
    <lineage>
        <taxon>Bacteria</taxon>
        <taxon>Bacillati</taxon>
        <taxon>Bacillota</taxon>
        <taxon>Bacilli</taxon>
        <taxon>Bacillales</taxon>
        <taxon>Bacillaceae</taxon>
        <taxon>Sediminibacillus</taxon>
    </lineage>
</organism>
<protein>
    <submittedName>
        <fullName evidence="8">Chromate transporter</fullName>
    </submittedName>
</protein>
<evidence type="ECO:0000313" key="8">
    <source>
        <dbReference type="EMBL" id="SDM22308.1"/>
    </source>
</evidence>
<evidence type="ECO:0000256" key="6">
    <source>
        <dbReference type="ARBA" id="ARBA00023136"/>
    </source>
</evidence>
<evidence type="ECO:0000256" key="1">
    <source>
        <dbReference type="ARBA" id="ARBA00004651"/>
    </source>
</evidence>
<reference evidence="9" key="1">
    <citation type="submission" date="2016-10" db="EMBL/GenBank/DDBJ databases">
        <authorList>
            <person name="Varghese N."/>
            <person name="Submissions S."/>
        </authorList>
    </citation>
    <scope>NUCLEOTIDE SEQUENCE [LARGE SCALE GENOMIC DNA]</scope>
    <source>
        <strain evidence="9">CGMCC 1.6199</strain>
    </source>
</reference>
<dbReference type="InterPro" id="IPR052518">
    <property type="entry name" value="CHR_Transporter"/>
</dbReference>
<gene>
    <name evidence="8" type="ORF">SAMN05216244_1981</name>
</gene>
<feature type="transmembrane region" description="Helical" evidence="7">
    <location>
        <begin position="6"/>
        <end position="28"/>
    </location>
</feature>
<name>A0A1G9RGE0_9BACI</name>
<comment type="similarity">
    <text evidence="2">Belongs to the chromate ion transporter (CHR) (TC 2.A.51) family.</text>
</comment>
<keyword evidence="4 7" id="KW-0812">Transmembrane</keyword>
<keyword evidence="5 7" id="KW-1133">Transmembrane helix</keyword>
<feature type="transmembrane region" description="Helical" evidence="7">
    <location>
        <begin position="137"/>
        <end position="153"/>
    </location>
</feature>
<dbReference type="PANTHER" id="PTHR43663:SF1">
    <property type="entry name" value="CHROMATE TRANSPORTER"/>
    <property type="match status" value="1"/>
</dbReference>
<evidence type="ECO:0000256" key="3">
    <source>
        <dbReference type="ARBA" id="ARBA00022475"/>
    </source>
</evidence>
<dbReference type="Pfam" id="PF02417">
    <property type="entry name" value="Chromate_transp"/>
    <property type="match status" value="1"/>
</dbReference>
<dbReference type="EMBL" id="FNHF01000002">
    <property type="protein sequence ID" value="SDM22308.1"/>
    <property type="molecule type" value="Genomic_DNA"/>
</dbReference>
<dbReference type="RefSeq" id="WP_074598645.1">
    <property type="nucleotide sequence ID" value="NZ_FNHF01000002.1"/>
</dbReference>
<keyword evidence="3" id="KW-1003">Cell membrane</keyword>
<evidence type="ECO:0000256" key="2">
    <source>
        <dbReference type="ARBA" id="ARBA00005262"/>
    </source>
</evidence>
<evidence type="ECO:0000256" key="7">
    <source>
        <dbReference type="SAM" id="Phobius"/>
    </source>
</evidence>
<keyword evidence="9" id="KW-1185">Reference proteome</keyword>
<dbReference type="GO" id="GO:0005886">
    <property type="term" value="C:plasma membrane"/>
    <property type="evidence" value="ECO:0007669"/>
    <property type="project" value="UniProtKB-SubCell"/>
</dbReference>
<evidence type="ECO:0000256" key="5">
    <source>
        <dbReference type="ARBA" id="ARBA00022989"/>
    </source>
</evidence>
<dbReference type="OrthoDB" id="9027281at2"/>
<dbReference type="STRING" id="482461.SAMN05216244_1981"/>
<keyword evidence="6 7" id="KW-0472">Membrane</keyword>
<dbReference type="GO" id="GO:0015109">
    <property type="term" value="F:chromate transmembrane transporter activity"/>
    <property type="evidence" value="ECO:0007669"/>
    <property type="project" value="InterPro"/>
</dbReference>
<evidence type="ECO:0000256" key="4">
    <source>
        <dbReference type="ARBA" id="ARBA00022692"/>
    </source>
</evidence>
<dbReference type="PANTHER" id="PTHR43663">
    <property type="entry name" value="CHROMATE TRANSPORT PROTEIN-RELATED"/>
    <property type="match status" value="1"/>
</dbReference>
<accession>A0A1G9RGE0</accession>
<comment type="subcellular location">
    <subcellularLocation>
        <location evidence="1">Cell membrane</location>
        <topology evidence="1">Multi-pass membrane protein</topology>
    </subcellularLocation>
</comment>
<proteinExistence type="inferred from homology"/>
<evidence type="ECO:0000313" key="9">
    <source>
        <dbReference type="Proteomes" id="UP000182347"/>
    </source>
</evidence>
<dbReference type="InterPro" id="IPR003370">
    <property type="entry name" value="Chromate_transpt"/>
</dbReference>